<organism evidence="6 7">
    <name type="scientific">Brevibacterium salitolerans</name>
    <dbReference type="NCBI Taxonomy" id="1403566"/>
    <lineage>
        <taxon>Bacteria</taxon>
        <taxon>Bacillati</taxon>
        <taxon>Actinomycetota</taxon>
        <taxon>Actinomycetes</taxon>
        <taxon>Micrococcales</taxon>
        <taxon>Brevibacteriaceae</taxon>
        <taxon>Brevibacterium</taxon>
    </lineage>
</organism>
<dbReference type="EMBL" id="BAAAPZ010000005">
    <property type="protein sequence ID" value="GAA2095593.1"/>
    <property type="molecule type" value="Genomic_DNA"/>
</dbReference>
<evidence type="ECO:0000256" key="2">
    <source>
        <dbReference type="ARBA" id="ARBA00023002"/>
    </source>
</evidence>
<keyword evidence="6" id="KW-0670">Pyruvate</keyword>
<reference evidence="7" key="1">
    <citation type="journal article" date="2019" name="Int. J. Syst. Evol. Microbiol.">
        <title>The Global Catalogue of Microorganisms (GCM) 10K type strain sequencing project: providing services to taxonomists for standard genome sequencing and annotation.</title>
        <authorList>
            <consortium name="The Broad Institute Genomics Platform"/>
            <consortium name="The Broad Institute Genome Sequencing Center for Infectious Disease"/>
            <person name="Wu L."/>
            <person name="Ma J."/>
        </authorList>
    </citation>
    <scope>NUCLEOTIDE SEQUENCE [LARGE SCALE GENOMIC DNA]</scope>
    <source>
        <strain evidence="7">JCM 15900</strain>
    </source>
</reference>
<evidence type="ECO:0000256" key="4">
    <source>
        <dbReference type="RuleBase" id="RU365014"/>
    </source>
</evidence>
<comment type="caution">
    <text evidence="6">The sequence shown here is derived from an EMBL/GenBank/DDBJ whole genome shotgun (WGS) entry which is preliminary data.</text>
</comment>
<keyword evidence="7" id="KW-1185">Reference proteome</keyword>
<evidence type="ECO:0000313" key="6">
    <source>
        <dbReference type="EMBL" id="GAA2095593.1"/>
    </source>
</evidence>
<proteinExistence type="inferred from homology"/>
<dbReference type="InterPro" id="IPR050771">
    <property type="entry name" value="Alpha-ketoacid_DH_E1_comp"/>
</dbReference>
<dbReference type="SUPFAM" id="SSF52518">
    <property type="entry name" value="Thiamin diphosphate-binding fold (THDP-binding)"/>
    <property type="match status" value="1"/>
</dbReference>
<dbReference type="Gene3D" id="3.40.50.970">
    <property type="match status" value="1"/>
</dbReference>
<dbReference type="EC" id="1.2.4.4" evidence="4"/>
<sequence>MERRELLDASGALAPDTEPPLDTAATRSALELMLLSKLVDERAFSLQRQGRMGTYSAVRGQEASVVGSCLPLDPGTDWIVPQYRELPALLRHGLSIEGILSYWKGNSAAARIPEGVKVLPPQIGLAAQLPHAVGLAWGLKLQGDPGVVMTFVGDGGSSEGDFHEALNLAGVRKAPVVFVLQNNGWAISTPRSKQSAAESFAERGAGYGVPSALVDGNDLFAVTRAAAEAVARARAGDGPTLIETQTYRLGAHNTADDPSKYVDTGEKLSWEQLDPIPRVIAHLRAQSALTDTDLAEIEERNRSEVDRAIEALGAVGPPPPESLFDHVWSQPDARLLRQREEILHTAQKGADR</sequence>
<dbReference type="CDD" id="cd02000">
    <property type="entry name" value="TPP_E1_PDC_ADC_BCADC"/>
    <property type="match status" value="1"/>
</dbReference>
<comment type="function">
    <text evidence="4">The branched-chain alpha-keto dehydrogenase complex catalyzes the overall conversion of alpha-keto acids to acyl-CoA and CO(2). It contains multiple copies of three enzymatic components: branched-chain alpha-keto acid decarboxylase (E1), lipoamide acyltransferase (E2) and lipoamide dehydrogenase (E3).</text>
</comment>
<evidence type="ECO:0000256" key="1">
    <source>
        <dbReference type="ARBA" id="ARBA00001964"/>
    </source>
</evidence>
<name>A0ABP5IAN8_9MICO</name>
<dbReference type="InterPro" id="IPR029061">
    <property type="entry name" value="THDP-binding"/>
</dbReference>
<keyword evidence="3 4" id="KW-0786">Thiamine pyrophosphate</keyword>
<dbReference type="PANTHER" id="PTHR43380">
    <property type="entry name" value="2-OXOISOVALERATE DEHYDROGENASE SUBUNIT ALPHA, MITOCHONDRIAL"/>
    <property type="match status" value="1"/>
</dbReference>
<feature type="domain" description="Dehydrogenase E1 component" evidence="5">
    <location>
        <begin position="32"/>
        <end position="311"/>
    </location>
</feature>
<dbReference type="InterPro" id="IPR001017">
    <property type="entry name" value="DH_E1"/>
</dbReference>
<comment type="similarity">
    <text evidence="4">Belongs to the BCKDHA family.</text>
</comment>
<protein>
    <recommendedName>
        <fullName evidence="4">2-oxoisovalerate dehydrogenase subunit alpha</fullName>
        <ecNumber evidence="4">1.2.4.4</ecNumber>
    </recommendedName>
    <alternativeName>
        <fullName evidence="4">Branched-chain alpha-keto acid dehydrogenase E1 component alpha chain</fullName>
    </alternativeName>
</protein>
<dbReference type="Proteomes" id="UP001500984">
    <property type="component" value="Unassembled WGS sequence"/>
</dbReference>
<comment type="cofactor">
    <cofactor evidence="1 4">
        <name>thiamine diphosphate</name>
        <dbReference type="ChEBI" id="CHEBI:58937"/>
    </cofactor>
</comment>
<accession>A0ABP5IAN8</accession>
<gene>
    <name evidence="6" type="primary">pdhA_1</name>
    <name evidence="6" type="ORF">GCM10009823_15190</name>
</gene>
<evidence type="ECO:0000256" key="3">
    <source>
        <dbReference type="ARBA" id="ARBA00023052"/>
    </source>
</evidence>
<dbReference type="PANTHER" id="PTHR43380:SF1">
    <property type="entry name" value="2-OXOISOVALERATE DEHYDROGENASE SUBUNIT ALPHA, MITOCHONDRIAL"/>
    <property type="match status" value="1"/>
</dbReference>
<comment type="catalytic activity">
    <reaction evidence="4">
        <text>N(6)-[(R)-lipoyl]-L-lysyl-[protein] + 3-methyl-2-oxobutanoate + H(+) = N(6)-[(R)-S(8)-2-methylpropanoyldihydrolipoyl]-L-lysyl-[protein] + CO2</text>
        <dbReference type="Rhea" id="RHEA:13457"/>
        <dbReference type="Rhea" id="RHEA-COMP:10474"/>
        <dbReference type="Rhea" id="RHEA-COMP:10497"/>
        <dbReference type="ChEBI" id="CHEBI:11851"/>
        <dbReference type="ChEBI" id="CHEBI:15378"/>
        <dbReference type="ChEBI" id="CHEBI:16526"/>
        <dbReference type="ChEBI" id="CHEBI:83099"/>
        <dbReference type="ChEBI" id="CHEBI:83142"/>
        <dbReference type="EC" id="1.2.4.4"/>
    </reaction>
</comment>
<dbReference type="Pfam" id="PF00676">
    <property type="entry name" value="E1_dh"/>
    <property type="match status" value="1"/>
</dbReference>
<evidence type="ECO:0000259" key="5">
    <source>
        <dbReference type="Pfam" id="PF00676"/>
    </source>
</evidence>
<keyword evidence="2 4" id="KW-0560">Oxidoreductase</keyword>
<dbReference type="RefSeq" id="WP_291792002.1">
    <property type="nucleotide sequence ID" value="NZ_BAAAPZ010000005.1"/>
</dbReference>
<evidence type="ECO:0000313" key="7">
    <source>
        <dbReference type="Proteomes" id="UP001500984"/>
    </source>
</evidence>